<evidence type="ECO:0000313" key="1">
    <source>
        <dbReference type="EMBL" id="GHE87431.1"/>
    </source>
</evidence>
<reference evidence="2" key="1">
    <citation type="journal article" date="2019" name="Int. J. Syst. Evol. Microbiol.">
        <title>The Global Catalogue of Microorganisms (GCM) 10K type strain sequencing project: providing services to taxonomists for standard genome sequencing and annotation.</title>
        <authorList>
            <consortium name="The Broad Institute Genomics Platform"/>
            <consortium name="The Broad Institute Genome Sequencing Center for Infectious Disease"/>
            <person name="Wu L."/>
            <person name="Ma J."/>
        </authorList>
    </citation>
    <scope>NUCLEOTIDE SEQUENCE [LARGE SCALE GENOMIC DNA]</scope>
    <source>
        <strain evidence="2">CGMCC 1.15922</strain>
    </source>
</reference>
<dbReference type="Gene3D" id="3.40.50.300">
    <property type="entry name" value="P-loop containing nucleotide triphosphate hydrolases"/>
    <property type="match status" value="1"/>
</dbReference>
<dbReference type="InterPro" id="IPR027417">
    <property type="entry name" value="P-loop_NTPase"/>
</dbReference>
<gene>
    <name evidence="1" type="ORF">GCM10011501_16120</name>
</gene>
<evidence type="ECO:0000313" key="2">
    <source>
        <dbReference type="Proteomes" id="UP000626370"/>
    </source>
</evidence>
<name>A0ABQ3IP16_9GAMM</name>
<dbReference type="RefSeq" id="WP_189377749.1">
    <property type="nucleotide sequence ID" value="NZ_BNAH01000005.1"/>
</dbReference>
<keyword evidence="2" id="KW-1185">Reference proteome</keyword>
<dbReference type="SUPFAM" id="SSF52540">
    <property type="entry name" value="P-loop containing nucleoside triphosphate hydrolases"/>
    <property type="match status" value="1"/>
</dbReference>
<sequence>MAININESLSAEHVCIAADTGGGKTAAVKLLGVCGDCVAIFDLYGNYRFDGRKGKVNKFNGLGGREVFTFHDRKSFSKAFISAWRSGKKFVLAYNPVSQKPLNQKEMLEFRRQELDFFGGLMWAALDGKRKLYIAIEELAKLVSTTGKDSSIIGEIATGGRAFGGVLVTVFQRKQEVPKTIWNMSPNKIIGALDTKADIKAMNEATDAPIECLNHVSKLNAKYKAQFLHYIIKSAGFGNVSAKRVSLKAPFKVDNLALDEFLLLK</sequence>
<dbReference type="EMBL" id="BNAH01000005">
    <property type="protein sequence ID" value="GHE87431.1"/>
    <property type="molecule type" value="Genomic_DNA"/>
</dbReference>
<evidence type="ECO:0008006" key="3">
    <source>
        <dbReference type="Google" id="ProtNLM"/>
    </source>
</evidence>
<dbReference type="Proteomes" id="UP000626370">
    <property type="component" value="Unassembled WGS sequence"/>
</dbReference>
<organism evidence="1 2">
    <name type="scientific">Thalassotalea profundi</name>
    <dbReference type="NCBI Taxonomy" id="2036687"/>
    <lineage>
        <taxon>Bacteria</taxon>
        <taxon>Pseudomonadati</taxon>
        <taxon>Pseudomonadota</taxon>
        <taxon>Gammaproteobacteria</taxon>
        <taxon>Alteromonadales</taxon>
        <taxon>Colwelliaceae</taxon>
        <taxon>Thalassotalea</taxon>
    </lineage>
</organism>
<accession>A0ABQ3IP16</accession>
<proteinExistence type="predicted"/>
<comment type="caution">
    <text evidence="1">The sequence shown here is derived from an EMBL/GenBank/DDBJ whole genome shotgun (WGS) entry which is preliminary data.</text>
</comment>
<protein>
    <recommendedName>
        <fullName evidence="3">ATP-binding protein</fullName>
    </recommendedName>
</protein>